<dbReference type="OrthoDB" id="6628162at2759"/>
<gene>
    <name evidence="1" type="ORF">CINCED_3A017465</name>
</gene>
<evidence type="ECO:0000313" key="2">
    <source>
        <dbReference type="Proteomes" id="UP000325440"/>
    </source>
</evidence>
<sequence>MDASEISDKRLAHIYEEVVKTFKFKPEIWTSMMKSPEFLELIMNFLNDAGKDKLLFSMGTGILIPLSDIPKELNTKLSCFLKLESVKITDSNYKFMLVKLEASINPFQDIKTVTENTLAHLSANRDIFKNYSHDIEVAFQDRLNDFLTNLKNVLSAQNKNRITLVMPFGFENIDIALKNIETSDGKMIDEVLKLRLEEQVYVWFKQISTLVQIMPDSILELDPNATHANCKC</sequence>
<accession>A0A5E4MII7</accession>
<organism evidence="1 2">
    <name type="scientific">Cinara cedri</name>
    <dbReference type="NCBI Taxonomy" id="506608"/>
    <lineage>
        <taxon>Eukaryota</taxon>
        <taxon>Metazoa</taxon>
        <taxon>Ecdysozoa</taxon>
        <taxon>Arthropoda</taxon>
        <taxon>Hexapoda</taxon>
        <taxon>Insecta</taxon>
        <taxon>Pterygota</taxon>
        <taxon>Neoptera</taxon>
        <taxon>Paraneoptera</taxon>
        <taxon>Hemiptera</taxon>
        <taxon>Sternorrhyncha</taxon>
        <taxon>Aphidomorpha</taxon>
        <taxon>Aphidoidea</taxon>
        <taxon>Aphididae</taxon>
        <taxon>Lachninae</taxon>
        <taxon>Cinara</taxon>
    </lineage>
</organism>
<dbReference type="AlphaFoldDB" id="A0A5E4MII7"/>
<name>A0A5E4MII7_9HEMI</name>
<protein>
    <submittedName>
        <fullName evidence="1">Uncharacterized protein</fullName>
    </submittedName>
</protein>
<keyword evidence="2" id="KW-1185">Reference proteome</keyword>
<dbReference type="EMBL" id="CABPRJ010000623">
    <property type="protein sequence ID" value="VVC31189.1"/>
    <property type="molecule type" value="Genomic_DNA"/>
</dbReference>
<proteinExistence type="predicted"/>
<reference evidence="1 2" key="1">
    <citation type="submission" date="2019-08" db="EMBL/GenBank/DDBJ databases">
        <authorList>
            <person name="Alioto T."/>
            <person name="Alioto T."/>
            <person name="Gomez Garrido J."/>
        </authorList>
    </citation>
    <scope>NUCLEOTIDE SEQUENCE [LARGE SCALE GENOMIC DNA]</scope>
</reference>
<evidence type="ECO:0000313" key="1">
    <source>
        <dbReference type="EMBL" id="VVC31189.1"/>
    </source>
</evidence>
<dbReference type="Proteomes" id="UP000325440">
    <property type="component" value="Unassembled WGS sequence"/>
</dbReference>